<name>A0A917CVR7_9NOCA</name>
<sequence>MSGRHSVLYPAIVEAARRVDATAVGLIDVECGAGLNLIVDRVGISYGSGHTLGDMASPVQVSARVVGERSVPSGSIPPVVARIGVDSDPVDTGGYPSAEAELLASTPHLLLRSSVSDAIGRVPVDAIPIVTTTWALSRLSREHRLRFLEELRGASRPLAWVSAEGVGVAPDVPTLGDRPASGHSIIGVAVVDDGMVHAEAVGRCWSKGAVLSWLV</sequence>
<evidence type="ECO:0000313" key="2">
    <source>
        <dbReference type="Proteomes" id="UP000654257"/>
    </source>
</evidence>
<keyword evidence="2" id="KW-1185">Reference proteome</keyword>
<dbReference type="EMBL" id="BMCU01000001">
    <property type="protein sequence ID" value="GGF99924.1"/>
    <property type="molecule type" value="Genomic_DNA"/>
</dbReference>
<comment type="caution">
    <text evidence="1">The sequence shown here is derived from an EMBL/GenBank/DDBJ whole genome shotgun (WGS) entry which is preliminary data.</text>
</comment>
<protein>
    <submittedName>
        <fullName evidence="1">Uncharacterized protein</fullName>
    </submittedName>
</protein>
<evidence type="ECO:0000313" key="1">
    <source>
        <dbReference type="EMBL" id="GGF99924.1"/>
    </source>
</evidence>
<dbReference type="Proteomes" id="UP000654257">
    <property type="component" value="Unassembled WGS sequence"/>
</dbReference>
<reference evidence="1" key="2">
    <citation type="submission" date="2020-09" db="EMBL/GenBank/DDBJ databases">
        <authorList>
            <person name="Sun Q."/>
            <person name="Sedlacek I."/>
        </authorList>
    </citation>
    <scope>NUCLEOTIDE SEQUENCE</scope>
    <source>
        <strain evidence="1">CCM 7905</strain>
    </source>
</reference>
<reference evidence="1" key="1">
    <citation type="journal article" date="2014" name="Int. J. Syst. Evol. Microbiol.">
        <title>Complete genome sequence of Corynebacterium casei LMG S-19264T (=DSM 44701T), isolated from a smear-ripened cheese.</title>
        <authorList>
            <consortium name="US DOE Joint Genome Institute (JGI-PGF)"/>
            <person name="Walter F."/>
            <person name="Albersmeier A."/>
            <person name="Kalinowski J."/>
            <person name="Ruckert C."/>
        </authorList>
    </citation>
    <scope>NUCLEOTIDE SEQUENCE</scope>
    <source>
        <strain evidence="1">CCM 7905</strain>
    </source>
</reference>
<accession>A0A917CVR7</accession>
<dbReference type="Pfam" id="PF10094">
    <property type="entry name" value="DUF2332"/>
    <property type="match status" value="2"/>
</dbReference>
<proteinExistence type="predicted"/>
<gene>
    <name evidence="1" type="ORF">GCM10007304_12310</name>
</gene>
<organism evidence="1 2">
    <name type="scientific">Rhodococcoides trifolii</name>
    <dbReference type="NCBI Taxonomy" id="908250"/>
    <lineage>
        <taxon>Bacteria</taxon>
        <taxon>Bacillati</taxon>
        <taxon>Actinomycetota</taxon>
        <taxon>Actinomycetes</taxon>
        <taxon>Mycobacteriales</taxon>
        <taxon>Nocardiaceae</taxon>
        <taxon>Rhodococcoides</taxon>
    </lineage>
</organism>
<dbReference type="InterPro" id="IPR011200">
    <property type="entry name" value="UCP012608"/>
</dbReference>
<dbReference type="AlphaFoldDB" id="A0A917CVR7"/>